<keyword evidence="7" id="KW-1185">Reference proteome</keyword>
<gene>
    <name evidence="6" type="ORF">OL233_10990</name>
</gene>
<feature type="modified residue" description="Phosphohistidine; by HPr" evidence="5">
    <location>
        <position position="78"/>
    </location>
</feature>
<evidence type="ECO:0000256" key="1">
    <source>
        <dbReference type="ARBA" id="ARBA00022448"/>
    </source>
</evidence>
<dbReference type="InterPro" id="IPR036542">
    <property type="entry name" value="PTS_IIA_lac/cel_sf"/>
</dbReference>
<dbReference type="SUPFAM" id="SSF46973">
    <property type="entry name" value="Enzyme IIa from lactose specific PTS, IIa-lac"/>
    <property type="match status" value="1"/>
</dbReference>
<dbReference type="PANTHER" id="PTHR34382:SF7">
    <property type="entry name" value="PTS SYSTEM N,N'-DIACETYLCHITOBIOSE-SPECIFIC EIIA COMPONENT"/>
    <property type="match status" value="1"/>
</dbReference>
<evidence type="ECO:0000256" key="2">
    <source>
        <dbReference type="ARBA" id="ARBA00022597"/>
    </source>
</evidence>
<proteinExistence type="predicted"/>
<dbReference type="PIRSF" id="PIRSF000699">
    <property type="entry name" value="PTS_IILac_III"/>
    <property type="match status" value="1"/>
</dbReference>
<reference evidence="6" key="1">
    <citation type="submission" date="2022-10" db="EMBL/GenBank/DDBJ databases">
        <title>Vagococcus sp. isolated from poultry meat.</title>
        <authorList>
            <person name="Johansson P."/>
            <person name="Bjorkroth J."/>
        </authorList>
    </citation>
    <scope>NUCLEOTIDE SEQUENCE</scope>
    <source>
        <strain evidence="6">PNs007</strain>
    </source>
</reference>
<protein>
    <submittedName>
        <fullName evidence="6">PTS lactose/cellobiose transporter subunit IIA</fullName>
    </submittedName>
</protein>
<evidence type="ECO:0000313" key="7">
    <source>
        <dbReference type="Proteomes" id="UP001147148"/>
    </source>
</evidence>
<dbReference type="EMBL" id="JAPDSH010000011">
    <property type="protein sequence ID" value="MDF0480804.1"/>
    <property type="molecule type" value="Genomic_DNA"/>
</dbReference>
<sequence>MENTSNELAAMTLIANAGDGRSCAFLGLAKAKEGKFDEADLLLKKSDDAIRVAHNAQTELLVAEASGTKQEVGLLMVHAQDHFMTSLLANELIKEMIVLYKHSWEQK</sequence>
<accession>A0ABT5X482</accession>
<keyword evidence="1" id="KW-0813">Transport</keyword>
<evidence type="ECO:0000313" key="6">
    <source>
        <dbReference type="EMBL" id="MDF0480804.1"/>
    </source>
</evidence>
<dbReference type="Gene3D" id="1.20.58.80">
    <property type="entry name" value="Phosphotransferase system, lactose/cellobiose-type IIA subunit"/>
    <property type="match status" value="1"/>
</dbReference>
<dbReference type="Proteomes" id="UP001147148">
    <property type="component" value="Unassembled WGS sequence"/>
</dbReference>
<evidence type="ECO:0000256" key="3">
    <source>
        <dbReference type="ARBA" id="ARBA00022679"/>
    </source>
</evidence>
<organism evidence="6 7">
    <name type="scientific">Vagococcus proximus</name>
    <dbReference type="NCBI Taxonomy" id="2991417"/>
    <lineage>
        <taxon>Bacteria</taxon>
        <taxon>Bacillati</taxon>
        <taxon>Bacillota</taxon>
        <taxon>Bacilli</taxon>
        <taxon>Lactobacillales</taxon>
        <taxon>Enterococcaceae</taxon>
        <taxon>Vagococcus</taxon>
    </lineage>
</organism>
<dbReference type="PROSITE" id="PS51095">
    <property type="entry name" value="PTS_EIIA_TYPE_3"/>
    <property type="match status" value="1"/>
</dbReference>
<keyword evidence="2" id="KW-0762">Sugar transport</keyword>
<name>A0ABT5X482_9ENTE</name>
<dbReference type="Pfam" id="PF02255">
    <property type="entry name" value="PTS_IIA"/>
    <property type="match status" value="1"/>
</dbReference>
<keyword evidence="3" id="KW-0808">Transferase</keyword>
<dbReference type="PANTHER" id="PTHR34382">
    <property type="entry name" value="PTS SYSTEM N,N'-DIACETYLCHITOBIOSE-SPECIFIC EIIA COMPONENT"/>
    <property type="match status" value="1"/>
</dbReference>
<dbReference type="CDD" id="cd00215">
    <property type="entry name" value="PTS_IIA_lac"/>
    <property type="match status" value="1"/>
</dbReference>
<comment type="caution">
    <text evidence="6">The sequence shown here is derived from an EMBL/GenBank/DDBJ whole genome shotgun (WGS) entry which is preliminary data.</text>
</comment>
<keyword evidence="4" id="KW-0598">Phosphotransferase system</keyword>
<evidence type="ECO:0000256" key="4">
    <source>
        <dbReference type="ARBA" id="ARBA00022683"/>
    </source>
</evidence>
<evidence type="ECO:0000256" key="5">
    <source>
        <dbReference type="PROSITE-ProRule" id="PRU00418"/>
    </source>
</evidence>
<dbReference type="InterPro" id="IPR003188">
    <property type="entry name" value="PTS_IIA_lac/cel"/>
</dbReference>